<feature type="domain" description="SH2" evidence="5">
    <location>
        <begin position="127"/>
        <end position="166"/>
    </location>
</feature>
<feature type="non-terminal residue" evidence="7">
    <location>
        <position position="166"/>
    </location>
</feature>
<dbReference type="Proteomes" id="UP000288216">
    <property type="component" value="Unassembled WGS sequence"/>
</dbReference>
<dbReference type="PANTHER" id="PTHR46037">
    <property type="entry name" value="PROTEIN ENHANCER OF SEVENLESS 2B"/>
    <property type="match status" value="1"/>
</dbReference>
<evidence type="ECO:0000256" key="1">
    <source>
        <dbReference type="ARBA" id="ARBA00022443"/>
    </source>
</evidence>
<evidence type="ECO:0000313" key="8">
    <source>
        <dbReference type="Proteomes" id="UP000288216"/>
    </source>
</evidence>
<keyword evidence="1 4" id="KW-0728">SH3 domain</keyword>
<dbReference type="InterPro" id="IPR036028">
    <property type="entry name" value="SH3-like_dom_sf"/>
</dbReference>
<dbReference type="OrthoDB" id="28230at2759"/>
<protein>
    <recommendedName>
        <fullName evidence="9">SH3 domain-containing protein</fullName>
    </recommendedName>
</protein>
<evidence type="ECO:0000259" key="6">
    <source>
        <dbReference type="PROSITE" id="PS50002"/>
    </source>
</evidence>
<feature type="domain" description="SH3" evidence="6">
    <location>
        <begin position="59"/>
        <end position="121"/>
    </location>
</feature>
<name>A0A401Q089_SCYTO</name>
<reference evidence="7 8" key="1">
    <citation type="journal article" date="2018" name="Nat. Ecol. Evol.">
        <title>Shark genomes provide insights into elasmobranch evolution and the origin of vertebrates.</title>
        <authorList>
            <person name="Hara Y"/>
            <person name="Yamaguchi K"/>
            <person name="Onimaru K"/>
            <person name="Kadota M"/>
            <person name="Koyanagi M"/>
            <person name="Keeley SD"/>
            <person name="Tatsumi K"/>
            <person name="Tanaka K"/>
            <person name="Motone F"/>
            <person name="Kageyama Y"/>
            <person name="Nozu R"/>
            <person name="Adachi N"/>
            <person name="Nishimura O"/>
            <person name="Nakagawa R"/>
            <person name="Tanegashima C"/>
            <person name="Kiyatake I"/>
            <person name="Matsumoto R"/>
            <person name="Murakumo K"/>
            <person name="Nishida K"/>
            <person name="Terakita A"/>
            <person name="Kuratani S"/>
            <person name="Sato K"/>
            <person name="Hyodo S Kuraku.S."/>
        </authorList>
    </citation>
    <scope>NUCLEOTIDE SEQUENCE [LARGE SCALE GENOMIC DNA]</scope>
</reference>
<dbReference type="Gene3D" id="2.30.30.40">
    <property type="entry name" value="SH3 Domains"/>
    <property type="match status" value="1"/>
</dbReference>
<dbReference type="Gene3D" id="3.30.505.10">
    <property type="entry name" value="SH2 domain"/>
    <property type="match status" value="1"/>
</dbReference>
<proteinExistence type="predicted"/>
<dbReference type="STRING" id="75743.A0A401Q089"/>
<organism evidence="7 8">
    <name type="scientific">Scyliorhinus torazame</name>
    <name type="common">Cloudy catshark</name>
    <name type="synonym">Catulus torazame</name>
    <dbReference type="NCBI Taxonomy" id="75743"/>
    <lineage>
        <taxon>Eukaryota</taxon>
        <taxon>Metazoa</taxon>
        <taxon>Chordata</taxon>
        <taxon>Craniata</taxon>
        <taxon>Vertebrata</taxon>
        <taxon>Chondrichthyes</taxon>
        <taxon>Elasmobranchii</taxon>
        <taxon>Galeomorphii</taxon>
        <taxon>Galeoidea</taxon>
        <taxon>Carcharhiniformes</taxon>
        <taxon>Scyliorhinidae</taxon>
        <taxon>Scyliorhinus</taxon>
    </lineage>
</organism>
<evidence type="ECO:0000256" key="2">
    <source>
        <dbReference type="ARBA" id="ARBA00022999"/>
    </source>
</evidence>
<sequence>MEKGCRSCLSCLQELWDRIWPVPASPQASPSRPEIAVISCPPLESRLPQLTPTPLLATKSRPVYAALYDFQARSPEELSLKKGERLRIIRDEGEYLFAQKSAGSKGAEGLVPTNYVQVIEQLSNEPWYFETISRANAEKLLQAADNENGTFLVRKSETGDSDYSIS</sequence>
<dbReference type="Pfam" id="PF14604">
    <property type="entry name" value="SH3_9"/>
    <property type="match status" value="1"/>
</dbReference>
<dbReference type="PROSITE" id="PS50002">
    <property type="entry name" value="SH3"/>
    <property type="match status" value="1"/>
</dbReference>
<keyword evidence="8" id="KW-1185">Reference proteome</keyword>
<dbReference type="InterPro" id="IPR000980">
    <property type="entry name" value="SH2"/>
</dbReference>
<dbReference type="PRINTS" id="PR00401">
    <property type="entry name" value="SH2DOMAIN"/>
</dbReference>
<evidence type="ECO:0008006" key="9">
    <source>
        <dbReference type="Google" id="ProtNLM"/>
    </source>
</evidence>
<dbReference type="AlphaFoldDB" id="A0A401Q089"/>
<evidence type="ECO:0000256" key="4">
    <source>
        <dbReference type="PROSITE-ProRule" id="PRU00192"/>
    </source>
</evidence>
<keyword evidence="2 3" id="KW-0727">SH2 domain</keyword>
<evidence type="ECO:0000313" key="7">
    <source>
        <dbReference type="EMBL" id="GCB78760.1"/>
    </source>
</evidence>
<dbReference type="InterPro" id="IPR043539">
    <property type="entry name" value="Grb2-like"/>
</dbReference>
<dbReference type="OMA" id="ISGRRFI"/>
<dbReference type="PROSITE" id="PS50001">
    <property type="entry name" value="SH2"/>
    <property type="match status" value="1"/>
</dbReference>
<dbReference type="InterPro" id="IPR036860">
    <property type="entry name" value="SH2_dom_sf"/>
</dbReference>
<gene>
    <name evidence="7" type="ORF">scyTo_0020709</name>
</gene>
<evidence type="ECO:0000259" key="5">
    <source>
        <dbReference type="PROSITE" id="PS50001"/>
    </source>
</evidence>
<dbReference type="SMART" id="SM00326">
    <property type="entry name" value="SH3"/>
    <property type="match status" value="1"/>
</dbReference>
<comment type="caution">
    <text evidence="7">The sequence shown here is derived from an EMBL/GenBank/DDBJ whole genome shotgun (WGS) entry which is preliminary data.</text>
</comment>
<evidence type="ECO:0000256" key="3">
    <source>
        <dbReference type="PROSITE-ProRule" id="PRU00191"/>
    </source>
</evidence>
<dbReference type="PRINTS" id="PR00452">
    <property type="entry name" value="SH3DOMAIN"/>
</dbReference>
<dbReference type="Pfam" id="PF00017">
    <property type="entry name" value="SH2"/>
    <property type="match status" value="1"/>
</dbReference>
<dbReference type="SUPFAM" id="SSF50044">
    <property type="entry name" value="SH3-domain"/>
    <property type="match status" value="1"/>
</dbReference>
<accession>A0A401Q089</accession>
<dbReference type="InterPro" id="IPR001452">
    <property type="entry name" value="SH3_domain"/>
</dbReference>
<dbReference type="EMBL" id="BFAA01017141">
    <property type="protein sequence ID" value="GCB78760.1"/>
    <property type="molecule type" value="Genomic_DNA"/>
</dbReference>